<dbReference type="AlphaFoldDB" id="A0A836CJD0"/>
<proteinExistence type="predicted"/>
<dbReference type="PANTHER" id="PTHR31978">
    <property type="entry name" value="INTRAFLAGELLAR TRANSPORT PROTEIN 20 HOMOLOG"/>
    <property type="match status" value="1"/>
</dbReference>
<dbReference type="PANTHER" id="PTHR31978:SF1">
    <property type="entry name" value="INTRAFLAGELLAR TRANSPORT PROTEIN 20 HOMOLOG"/>
    <property type="match status" value="1"/>
</dbReference>
<comment type="caution">
    <text evidence="4">The sequence shown here is derived from an EMBL/GenBank/DDBJ whole genome shotgun (WGS) entry which is preliminary data.</text>
</comment>
<dbReference type="GO" id="GO:0060271">
    <property type="term" value="P:cilium assembly"/>
    <property type="evidence" value="ECO:0007669"/>
    <property type="project" value="TreeGrafter"/>
</dbReference>
<keyword evidence="4" id="KW-0969">Cilium</keyword>
<evidence type="ECO:0000256" key="3">
    <source>
        <dbReference type="ARBA" id="ARBA00023273"/>
    </source>
</evidence>
<sequence length="145" mass="16472">MSSTAQEEKVQVSFDEECRVRVLDPDVFKHSEELEENCKAFATKMQAFNAAVHGIVAVLDAHASRIEKQKLRAIGMRNKVDGEAEHRARQRMALQVLIKEKMSELDRNNVQYQSLLRVEAEQQALIERLSNSESVAADPDGHLRK</sequence>
<dbReference type="GO" id="GO:0097546">
    <property type="term" value="C:ciliary base"/>
    <property type="evidence" value="ECO:0007669"/>
    <property type="project" value="TreeGrafter"/>
</dbReference>
<dbReference type="GO" id="GO:0036064">
    <property type="term" value="C:ciliary basal body"/>
    <property type="evidence" value="ECO:0007669"/>
    <property type="project" value="TreeGrafter"/>
</dbReference>
<keyword evidence="4" id="KW-0282">Flagellum</keyword>
<organism evidence="4 5">
    <name type="scientific">Tribonema minus</name>
    <dbReference type="NCBI Taxonomy" id="303371"/>
    <lineage>
        <taxon>Eukaryota</taxon>
        <taxon>Sar</taxon>
        <taxon>Stramenopiles</taxon>
        <taxon>Ochrophyta</taxon>
        <taxon>PX clade</taxon>
        <taxon>Xanthophyceae</taxon>
        <taxon>Tribonematales</taxon>
        <taxon>Tribonemataceae</taxon>
        <taxon>Tribonema</taxon>
    </lineage>
</organism>
<comment type="subcellular location">
    <subcellularLocation>
        <location evidence="1">Cell projection</location>
        <location evidence="1">Cilium</location>
    </subcellularLocation>
</comment>
<keyword evidence="2" id="KW-0175">Coiled coil</keyword>
<evidence type="ECO:0000313" key="5">
    <source>
        <dbReference type="Proteomes" id="UP000664859"/>
    </source>
</evidence>
<dbReference type="Proteomes" id="UP000664859">
    <property type="component" value="Unassembled WGS sequence"/>
</dbReference>
<name>A0A836CJD0_9STRA</name>
<dbReference type="GO" id="GO:0005737">
    <property type="term" value="C:cytoplasm"/>
    <property type="evidence" value="ECO:0007669"/>
    <property type="project" value="TreeGrafter"/>
</dbReference>
<keyword evidence="5" id="KW-1185">Reference proteome</keyword>
<accession>A0A836CJD0</accession>
<keyword evidence="3" id="KW-0966">Cell projection</keyword>
<dbReference type="GO" id="GO:0097730">
    <property type="term" value="C:non-motile cilium"/>
    <property type="evidence" value="ECO:0007669"/>
    <property type="project" value="TreeGrafter"/>
</dbReference>
<protein>
    <submittedName>
        <fullName evidence="4">Intraflagellar transport protein 20</fullName>
    </submittedName>
</protein>
<evidence type="ECO:0000256" key="2">
    <source>
        <dbReference type="ARBA" id="ARBA00023054"/>
    </source>
</evidence>
<reference evidence="4" key="1">
    <citation type="submission" date="2021-02" db="EMBL/GenBank/DDBJ databases">
        <title>First Annotated Genome of the Yellow-green Alga Tribonema minus.</title>
        <authorList>
            <person name="Mahan K.M."/>
        </authorList>
    </citation>
    <scope>NUCLEOTIDE SEQUENCE</scope>
    <source>
        <strain evidence="4">UTEX B ZZ1240</strain>
    </source>
</reference>
<evidence type="ECO:0000256" key="1">
    <source>
        <dbReference type="ARBA" id="ARBA00004138"/>
    </source>
</evidence>
<dbReference type="InterPro" id="IPR028172">
    <property type="entry name" value="FT20"/>
</dbReference>
<evidence type="ECO:0000313" key="4">
    <source>
        <dbReference type="EMBL" id="KAG5185666.1"/>
    </source>
</evidence>
<dbReference type="EMBL" id="JAFCMP010000124">
    <property type="protein sequence ID" value="KAG5185666.1"/>
    <property type="molecule type" value="Genomic_DNA"/>
</dbReference>
<dbReference type="Pfam" id="PF14931">
    <property type="entry name" value="IFT20"/>
    <property type="match status" value="1"/>
</dbReference>
<dbReference type="GO" id="GO:0030990">
    <property type="term" value="C:intraciliary transport particle"/>
    <property type="evidence" value="ECO:0007669"/>
    <property type="project" value="TreeGrafter"/>
</dbReference>
<dbReference type="OrthoDB" id="10254896at2759"/>
<dbReference type="GO" id="GO:0061512">
    <property type="term" value="P:protein localization to cilium"/>
    <property type="evidence" value="ECO:0007669"/>
    <property type="project" value="TreeGrafter"/>
</dbReference>
<gene>
    <name evidence="4" type="ORF">JKP88DRAFT_269644</name>
</gene>